<organism evidence="3 4">
    <name type="scientific">Meripilus lineatus</name>
    <dbReference type="NCBI Taxonomy" id="2056292"/>
    <lineage>
        <taxon>Eukaryota</taxon>
        <taxon>Fungi</taxon>
        <taxon>Dikarya</taxon>
        <taxon>Basidiomycota</taxon>
        <taxon>Agaricomycotina</taxon>
        <taxon>Agaricomycetes</taxon>
        <taxon>Polyporales</taxon>
        <taxon>Meripilaceae</taxon>
        <taxon>Meripilus</taxon>
    </lineage>
</organism>
<dbReference type="Pfam" id="PF12770">
    <property type="entry name" value="CHAT"/>
    <property type="match status" value="1"/>
</dbReference>
<dbReference type="EMBL" id="JANAWD010000150">
    <property type="protein sequence ID" value="KAJ3485515.1"/>
    <property type="molecule type" value="Genomic_DNA"/>
</dbReference>
<sequence>MSNPGPCHPLAINHEASRYLEFFSERYRQSQLEWERPDEDVGSPIVVTLAWGLTDTCHLCLLTYQLGRPLDHFPNNAVALIQAAQSLESRAPRFRDPELQDQVLFGLDVIIRDIDEALEVVDLNLTSLNFLLHFLCIQAVALRSRAMLLNDISGIRRCISVLEMLPHFNPYGSPLPHWLHGYIAQSIRYKLRLEVECWTSSSIRILEDAAALITGNTLDERFNHNSEAHARVVADLESHITSGDSILKEYRPHSGNMTTLWAMLSLQGHALLLKGLLSQVNDPTEIDRSIFVLEISTQVCDQDSLEYLISSRRLVEALWARYQRDNSIDICDKIVQVSSSLATRPQSLHWDDSDILQVKLYFAQALAIIAILRDQVDYAERALHLCEEGLHVIRTTGPPSVRYIWQTLFLRLLLAASSKFGKRLPDLNHIIEILSDEDFSNLSNPQVKHDLANFLWLQLKLATVAGDTVGAVDILELIHTHDCAIGVFAFVESPCDDLDNAIDTLKTYFAATQDGRVDPFALMLVVLFLSKYSLYKDLTSLREALYYRSFLGPGGSYGWNLDIHLLGPLQSETHVFGHVDISRNCAIPAIRCYDHAEVVGTGQKLSITDIPSTSSSAVHQTRAGRKEKSFLTQNQGGSEGHSKFHLFRCDRRDMKLSLEKYHKTSDEREFCAARDGFDRLSTHFLDEPIELVDIYIDLADLHSSRYQFLTLSADRDQAVHYISRSHDCLADDDQTHKGGLGWRMEWALRVGKMYLRSGCPSRSQVCRALQYLREGATITEHPPHIRLDHVNMWLALVDRAFELSSSIEEAPFKPNGEHIFDMCETGLTIIDEGSWMASNIHYSNYNRQDAENRSFETGLQISAINATISLFDDFGIEQPVAQSDDQTRWFKCGEMGEWFVRLAEFLDASRSLFWRQLAQLRLPLDSELRSVDPSLFFRLRDVSEALSLRWGLRDGDCGGTSLLGLQTWRIWHERNEILKDVRRLPGFEGFLGEISREELMAVGSQGPVVVLLQIWNPTKLDLPGLALIFTPRSMRLVWIPLTVRELRQLHVSLRSMVHTRGDRFTPDESEPSPSSSESDFEDRAARRKRQGGANCVEDVLEKLWEKMVEPLLDAILNETGNGKSKSWAKPVSGCILPPLGTLLNSSYQEKDKRNRIWWCGIGESSFMPVHAAGIYRGSSPICVSDFFISSYTPSLQALINARKRPISIEAKVLAAAQPSPGWPYERIPNVKIDLREIVDNVPRENLLFPGGENQPDFEGLHTSVANVISKLPEASVLHLACHGTQIPDVPLGSGFILANGEILTILDLLKCHTPNAHTAILSACHTASNDVEQPEQSINLSTALLFCGFRSILASKWPMADCDGPAIAKAVYQAMFKSESPQKQGDPCSTRGEEEDDDMQLPNSSAVNDPAPGVLSEFDLPLVLDDLTRNMRMRGVPAARWATFVHLGA</sequence>
<comment type="caution">
    <text evidence="3">The sequence shown here is derived from an EMBL/GenBank/DDBJ whole genome shotgun (WGS) entry which is preliminary data.</text>
</comment>
<evidence type="ECO:0000313" key="4">
    <source>
        <dbReference type="Proteomes" id="UP001212997"/>
    </source>
</evidence>
<dbReference type="InterPro" id="IPR024983">
    <property type="entry name" value="CHAT_dom"/>
</dbReference>
<evidence type="ECO:0000256" key="1">
    <source>
        <dbReference type="SAM" id="MobiDB-lite"/>
    </source>
</evidence>
<keyword evidence="4" id="KW-1185">Reference proteome</keyword>
<evidence type="ECO:0000259" key="2">
    <source>
        <dbReference type="Pfam" id="PF12770"/>
    </source>
</evidence>
<protein>
    <recommendedName>
        <fullName evidence="2">CHAT domain-containing protein</fullName>
    </recommendedName>
</protein>
<accession>A0AAD5V3R9</accession>
<evidence type="ECO:0000313" key="3">
    <source>
        <dbReference type="EMBL" id="KAJ3485515.1"/>
    </source>
</evidence>
<feature type="domain" description="CHAT" evidence="2">
    <location>
        <begin position="1099"/>
        <end position="1377"/>
    </location>
</feature>
<gene>
    <name evidence="3" type="ORF">NLI96_g4899</name>
</gene>
<feature type="region of interest" description="Disordered" evidence="1">
    <location>
        <begin position="1061"/>
        <end position="1087"/>
    </location>
</feature>
<feature type="region of interest" description="Disordered" evidence="1">
    <location>
        <begin position="1378"/>
        <end position="1412"/>
    </location>
</feature>
<name>A0AAD5V3R9_9APHY</name>
<dbReference type="Proteomes" id="UP001212997">
    <property type="component" value="Unassembled WGS sequence"/>
</dbReference>
<proteinExistence type="predicted"/>
<reference evidence="3" key="1">
    <citation type="submission" date="2022-07" db="EMBL/GenBank/DDBJ databases">
        <title>Genome Sequence of Physisporinus lineatus.</title>
        <authorList>
            <person name="Buettner E."/>
        </authorList>
    </citation>
    <scope>NUCLEOTIDE SEQUENCE</scope>
    <source>
        <strain evidence="3">VT162</strain>
    </source>
</reference>